<dbReference type="InterPro" id="IPR010139">
    <property type="entry name" value="Imidazole-glycPsynth_HisH"/>
</dbReference>
<dbReference type="RefSeq" id="WP_179980511.1">
    <property type="nucleotide sequence ID" value="NZ_LT608333.1"/>
</dbReference>
<dbReference type="PROSITE" id="PS51273">
    <property type="entry name" value="GATASE_TYPE_1"/>
    <property type="match status" value="1"/>
</dbReference>
<evidence type="ECO:0000256" key="3">
    <source>
        <dbReference type="ARBA" id="ARBA00022605"/>
    </source>
</evidence>
<accession>A0A212L717</accession>
<dbReference type="GO" id="GO:0005737">
    <property type="term" value="C:cytoplasm"/>
    <property type="evidence" value="ECO:0007669"/>
    <property type="project" value="UniProtKB-SubCell"/>
</dbReference>
<dbReference type="AlphaFoldDB" id="A0A212L717"/>
<name>A0A212L717_9BACT</name>
<organism evidence="13">
    <name type="scientific">uncultured Desulfovibrio sp</name>
    <dbReference type="NCBI Taxonomy" id="167968"/>
    <lineage>
        <taxon>Bacteria</taxon>
        <taxon>Pseudomonadati</taxon>
        <taxon>Thermodesulfobacteriota</taxon>
        <taxon>Desulfovibrionia</taxon>
        <taxon>Desulfovibrionales</taxon>
        <taxon>Desulfovibrionaceae</taxon>
        <taxon>Desulfovibrio</taxon>
        <taxon>environmental samples</taxon>
    </lineage>
</organism>
<dbReference type="InterPro" id="IPR029062">
    <property type="entry name" value="Class_I_gatase-like"/>
</dbReference>
<dbReference type="Gene3D" id="3.40.50.880">
    <property type="match status" value="1"/>
</dbReference>
<feature type="active site" evidence="10 11">
    <location>
        <position position="187"/>
    </location>
</feature>
<dbReference type="SUPFAM" id="SSF52317">
    <property type="entry name" value="Class I glutamine amidotransferase-like"/>
    <property type="match status" value="1"/>
</dbReference>
<keyword evidence="10" id="KW-0963">Cytoplasm</keyword>
<evidence type="ECO:0000313" key="13">
    <source>
        <dbReference type="EMBL" id="SCM73119.1"/>
    </source>
</evidence>
<dbReference type="EC" id="3.5.1.2" evidence="10"/>
<comment type="subcellular location">
    <subcellularLocation>
        <location evidence="10">Cytoplasm</location>
    </subcellularLocation>
</comment>
<dbReference type="UniPathway" id="UPA00031">
    <property type="reaction ID" value="UER00010"/>
</dbReference>
<comment type="catalytic activity">
    <reaction evidence="8 10">
        <text>5-[(5-phospho-1-deoxy-D-ribulos-1-ylimino)methylamino]-1-(5-phospho-beta-D-ribosyl)imidazole-4-carboxamide + L-glutamine = D-erythro-1-(imidazol-4-yl)glycerol 3-phosphate + 5-amino-1-(5-phospho-beta-D-ribosyl)imidazole-4-carboxamide + L-glutamate + H(+)</text>
        <dbReference type="Rhea" id="RHEA:24793"/>
        <dbReference type="ChEBI" id="CHEBI:15378"/>
        <dbReference type="ChEBI" id="CHEBI:29985"/>
        <dbReference type="ChEBI" id="CHEBI:58278"/>
        <dbReference type="ChEBI" id="CHEBI:58359"/>
        <dbReference type="ChEBI" id="CHEBI:58475"/>
        <dbReference type="ChEBI" id="CHEBI:58525"/>
        <dbReference type="EC" id="4.3.2.10"/>
    </reaction>
</comment>
<dbReference type="GO" id="GO:0000105">
    <property type="term" value="P:L-histidine biosynthetic process"/>
    <property type="evidence" value="ECO:0007669"/>
    <property type="project" value="UniProtKB-UniRule"/>
</dbReference>
<dbReference type="PANTHER" id="PTHR42701">
    <property type="entry name" value="IMIDAZOLE GLYCEROL PHOSPHATE SYNTHASE SUBUNIT HISH"/>
    <property type="match status" value="1"/>
</dbReference>
<evidence type="ECO:0000256" key="6">
    <source>
        <dbReference type="ARBA" id="ARBA00023102"/>
    </source>
</evidence>
<proteinExistence type="inferred from homology"/>
<feature type="domain" description="Glutamine amidotransferase" evidence="12">
    <location>
        <begin position="4"/>
        <end position="203"/>
    </location>
</feature>
<dbReference type="EMBL" id="FMJC01000002">
    <property type="protein sequence ID" value="SCM73119.1"/>
    <property type="molecule type" value="Genomic_DNA"/>
</dbReference>
<dbReference type="PIRSF" id="PIRSF000495">
    <property type="entry name" value="Amidotransf_hisH"/>
    <property type="match status" value="1"/>
</dbReference>
<evidence type="ECO:0000256" key="9">
    <source>
        <dbReference type="ARBA" id="ARBA00049534"/>
    </source>
</evidence>
<comment type="function">
    <text evidence="10">IGPS catalyzes the conversion of PRFAR and glutamine to IGP, AICAR and glutamate. The HisH subunit catalyzes the hydrolysis of glutamine to glutamate and ammonia as part of the synthesis of IGP and AICAR. The resulting ammonia molecule is channeled to the active site of HisF.</text>
</comment>
<dbReference type="NCBIfam" id="TIGR01855">
    <property type="entry name" value="IMP_synth_hisH"/>
    <property type="match status" value="1"/>
</dbReference>
<dbReference type="InterPro" id="IPR017926">
    <property type="entry name" value="GATASE"/>
</dbReference>
<dbReference type="EC" id="4.3.2.10" evidence="10"/>
<keyword evidence="6 10" id="KW-0368">Histidine biosynthesis</keyword>
<keyword evidence="13" id="KW-0808">Transferase</keyword>
<dbReference type="GO" id="GO:0000107">
    <property type="term" value="F:imidazoleglycerol-phosphate synthase activity"/>
    <property type="evidence" value="ECO:0007669"/>
    <property type="project" value="UniProtKB-UniRule"/>
</dbReference>
<dbReference type="GO" id="GO:0004359">
    <property type="term" value="F:glutaminase activity"/>
    <property type="evidence" value="ECO:0007669"/>
    <property type="project" value="UniProtKB-EC"/>
</dbReference>
<dbReference type="Pfam" id="PF00117">
    <property type="entry name" value="GATase"/>
    <property type="match status" value="1"/>
</dbReference>
<dbReference type="GO" id="GO:0016829">
    <property type="term" value="F:lyase activity"/>
    <property type="evidence" value="ECO:0007669"/>
    <property type="project" value="UniProtKB-KW"/>
</dbReference>
<keyword evidence="7 10" id="KW-0456">Lyase</keyword>
<sequence>MLAILDYKAGNQTSVRRALEHLGIPCAITADPAMLESAGGVIFPGVGAAGQAMGALAESGMDEALRQVVRRGQPLLGICLGCQILLQRSEENDTTTLGIVPGICRLFENDMVQEDGTPAPVPHMGWNSLEAVAPCVLLEGIEPMAEYYFVHSYYVEPDPALVLATTTYGRTFCSLYGREGLWAAQFHPEKSGRPGLNLLRNFYKYCQNSREARHAQ</sequence>
<keyword evidence="4 10" id="KW-0378">Hydrolase</keyword>
<keyword evidence="13" id="KW-0328">Glycosyltransferase</keyword>
<evidence type="ECO:0000256" key="10">
    <source>
        <dbReference type="HAMAP-Rule" id="MF_00278"/>
    </source>
</evidence>
<evidence type="ECO:0000256" key="7">
    <source>
        <dbReference type="ARBA" id="ARBA00023239"/>
    </source>
</evidence>
<dbReference type="PANTHER" id="PTHR42701:SF1">
    <property type="entry name" value="IMIDAZOLE GLYCEROL PHOSPHATE SYNTHASE SUBUNIT HISH"/>
    <property type="match status" value="1"/>
</dbReference>
<dbReference type="CDD" id="cd01748">
    <property type="entry name" value="GATase1_IGP_Synthase"/>
    <property type="match status" value="1"/>
</dbReference>
<evidence type="ECO:0000256" key="2">
    <source>
        <dbReference type="ARBA" id="ARBA00011152"/>
    </source>
</evidence>
<comment type="pathway">
    <text evidence="1 10">Amino-acid biosynthesis; L-histidine biosynthesis; L-histidine from 5-phospho-alpha-D-ribose 1-diphosphate: step 5/9.</text>
</comment>
<feature type="active site" description="Nucleophile" evidence="10 11">
    <location>
        <position position="79"/>
    </location>
</feature>
<evidence type="ECO:0000256" key="5">
    <source>
        <dbReference type="ARBA" id="ARBA00022962"/>
    </source>
</evidence>
<evidence type="ECO:0000256" key="11">
    <source>
        <dbReference type="PIRSR" id="PIRSR000495-1"/>
    </source>
</evidence>
<comment type="subunit">
    <text evidence="2 10">Heterodimer of HisH and HisF.</text>
</comment>
<dbReference type="HAMAP" id="MF_00278">
    <property type="entry name" value="HisH"/>
    <property type="match status" value="1"/>
</dbReference>
<feature type="active site" evidence="10 11">
    <location>
        <position position="189"/>
    </location>
</feature>
<evidence type="ECO:0000256" key="4">
    <source>
        <dbReference type="ARBA" id="ARBA00022801"/>
    </source>
</evidence>
<gene>
    <name evidence="10 13" type="primary">hisH</name>
    <name evidence="13" type="ORF">KL86DES1_21045</name>
</gene>
<evidence type="ECO:0000259" key="12">
    <source>
        <dbReference type="Pfam" id="PF00117"/>
    </source>
</evidence>
<reference evidence="13" key="1">
    <citation type="submission" date="2016-08" db="EMBL/GenBank/DDBJ databases">
        <authorList>
            <person name="Seilhamer J.J."/>
        </authorList>
    </citation>
    <scope>NUCLEOTIDE SEQUENCE</scope>
    <source>
        <strain evidence="13">86-1</strain>
    </source>
</reference>
<evidence type="ECO:0000256" key="1">
    <source>
        <dbReference type="ARBA" id="ARBA00005091"/>
    </source>
</evidence>
<protein>
    <recommendedName>
        <fullName evidence="10">Imidazole glycerol phosphate synthase subunit HisH</fullName>
        <ecNumber evidence="10">4.3.2.10</ecNumber>
    </recommendedName>
    <alternativeName>
        <fullName evidence="10">IGP synthase glutaminase subunit</fullName>
        <ecNumber evidence="10">3.5.1.2</ecNumber>
    </alternativeName>
    <alternativeName>
        <fullName evidence="10">IGP synthase subunit HisH</fullName>
    </alternativeName>
    <alternativeName>
        <fullName evidence="10">ImGP synthase subunit HisH</fullName>
        <shortName evidence="10">IGPS subunit HisH</shortName>
    </alternativeName>
</protein>
<comment type="catalytic activity">
    <reaction evidence="9 10">
        <text>L-glutamine + H2O = L-glutamate + NH4(+)</text>
        <dbReference type="Rhea" id="RHEA:15889"/>
        <dbReference type="ChEBI" id="CHEBI:15377"/>
        <dbReference type="ChEBI" id="CHEBI:28938"/>
        <dbReference type="ChEBI" id="CHEBI:29985"/>
        <dbReference type="ChEBI" id="CHEBI:58359"/>
        <dbReference type="EC" id="3.5.1.2"/>
    </reaction>
</comment>
<evidence type="ECO:0000256" key="8">
    <source>
        <dbReference type="ARBA" id="ARBA00047838"/>
    </source>
</evidence>
<keyword evidence="5 10" id="KW-0315">Glutamine amidotransferase</keyword>
<keyword evidence="3 10" id="KW-0028">Amino-acid biosynthesis</keyword>